<name>A0ABU3VLU0_9RHOB</name>
<gene>
    <name evidence="3" type="ORF">QO231_25550</name>
</gene>
<organism evidence="3 4">
    <name type="scientific">Sedimentitalea todarodis</name>
    <dbReference type="NCBI Taxonomy" id="1631240"/>
    <lineage>
        <taxon>Bacteria</taxon>
        <taxon>Pseudomonadati</taxon>
        <taxon>Pseudomonadota</taxon>
        <taxon>Alphaproteobacteria</taxon>
        <taxon>Rhodobacterales</taxon>
        <taxon>Paracoccaceae</taxon>
        <taxon>Sedimentitalea</taxon>
    </lineage>
</organism>
<dbReference type="EMBL" id="JASMWN010000054">
    <property type="protein sequence ID" value="MDU9007177.1"/>
    <property type="molecule type" value="Genomic_DNA"/>
</dbReference>
<evidence type="ECO:0000313" key="3">
    <source>
        <dbReference type="EMBL" id="MDU9007177.1"/>
    </source>
</evidence>
<accession>A0ABU3VLU0</accession>
<dbReference type="PANTHER" id="PTHR43148">
    <property type="entry name" value="GLYCERALDEHYDE-3-PHOSPHATE DEHYDROGENASE 2"/>
    <property type="match status" value="1"/>
</dbReference>
<sequence>MRIVINGFGRIGRTIMRQILSQPRHDDIEIALINNIAPLETCAYLFQYDSTFGPYPTRVETSRSALIVDGRRIPFARTDKLAN</sequence>
<dbReference type="InterPro" id="IPR020828">
    <property type="entry name" value="GlycerAld_3-P_DH_NAD(P)-bd"/>
</dbReference>
<dbReference type="SMART" id="SM00846">
    <property type="entry name" value="Gp_dh_N"/>
    <property type="match status" value="1"/>
</dbReference>
<dbReference type="Proteomes" id="UP001255416">
    <property type="component" value="Unassembled WGS sequence"/>
</dbReference>
<reference evidence="4" key="1">
    <citation type="submission" date="2023-05" db="EMBL/GenBank/DDBJ databases">
        <title>Sedimentitalea sp. nov. JM2-8.</title>
        <authorList>
            <person name="Huang J."/>
        </authorList>
    </citation>
    <scope>NUCLEOTIDE SEQUENCE [LARGE SCALE GENOMIC DNA]</scope>
    <source>
        <strain evidence="4">KHS03</strain>
    </source>
</reference>
<dbReference type="InterPro" id="IPR020831">
    <property type="entry name" value="GlycerAld/Erythrose_P_DH"/>
</dbReference>
<evidence type="ECO:0000256" key="1">
    <source>
        <dbReference type="ARBA" id="ARBA00023002"/>
    </source>
</evidence>
<evidence type="ECO:0000313" key="4">
    <source>
        <dbReference type="Proteomes" id="UP001255416"/>
    </source>
</evidence>
<protein>
    <submittedName>
        <fullName evidence="3">Glyceraldehyde 3-phosphate dehydrogenase NAD-binding domain-containing protein</fullName>
    </submittedName>
</protein>
<keyword evidence="1" id="KW-0560">Oxidoreductase</keyword>
<dbReference type="Gene3D" id="3.40.50.720">
    <property type="entry name" value="NAD(P)-binding Rossmann-like Domain"/>
    <property type="match status" value="1"/>
</dbReference>
<dbReference type="Pfam" id="PF00044">
    <property type="entry name" value="Gp_dh_N"/>
    <property type="match status" value="1"/>
</dbReference>
<proteinExistence type="predicted"/>
<evidence type="ECO:0000259" key="2">
    <source>
        <dbReference type="SMART" id="SM00846"/>
    </source>
</evidence>
<comment type="caution">
    <text evidence="3">The sequence shown here is derived from an EMBL/GenBank/DDBJ whole genome shotgun (WGS) entry which is preliminary data.</text>
</comment>
<dbReference type="InterPro" id="IPR036291">
    <property type="entry name" value="NAD(P)-bd_dom_sf"/>
</dbReference>
<keyword evidence="4" id="KW-1185">Reference proteome</keyword>
<dbReference type="RefSeq" id="WP_316782978.1">
    <property type="nucleotide sequence ID" value="NZ_JASMWN010000054.1"/>
</dbReference>
<dbReference type="SUPFAM" id="SSF51735">
    <property type="entry name" value="NAD(P)-binding Rossmann-fold domains"/>
    <property type="match status" value="1"/>
</dbReference>
<feature type="domain" description="Glyceraldehyde 3-phosphate dehydrogenase NAD(P) binding" evidence="2">
    <location>
        <begin position="1"/>
        <end position="83"/>
    </location>
</feature>